<dbReference type="RefSeq" id="XP_035824699.1">
    <property type="nucleotide sequence ID" value="XM_035968806.1"/>
</dbReference>
<dbReference type="PANTHER" id="PTHR42973:SF39">
    <property type="entry name" value="FAD-BINDING PCMH-TYPE DOMAIN-CONTAINING PROTEIN"/>
    <property type="match status" value="1"/>
</dbReference>
<comment type="similarity">
    <text evidence="2">Belongs to the oxygen-dependent FAD-linked oxidoreductase family.</text>
</comment>
<evidence type="ECO:0000313" key="8">
    <source>
        <dbReference type="RefSeq" id="XP_035824699.1"/>
    </source>
</evidence>
<evidence type="ECO:0000256" key="1">
    <source>
        <dbReference type="ARBA" id="ARBA00001974"/>
    </source>
</evidence>
<dbReference type="Gene3D" id="3.30.465.10">
    <property type="match status" value="1"/>
</dbReference>
<dbReference type="InterPro" id="IPR012951">
    <property type="entry name" value="BBE"/>
</dbReference>
<dbReference type="SUPFAM" id="SSF56176">
    <property type="entry name" value="FAD-binding/transporter-associated domain-like"/>
    <property type="match status" value="1"/>
</dbReference>
<dbReference type="InterPro" id="IPR050416">
    <property type="entry name" value="FAD-linked_Oxidoreductase"/>
</dbReference>
<dbReference type="Gene3D" id="3.40.462.20">
    <property type="match status" value="1"/>
</dbReference>
<protein>
    <submittedName>
        <fullName evidence="8">Uncharacterized FAD-linked oxidoreductase ARB_02478-like</fullName>
    </submittedName>
</protein>
<evidence type="ECO:0000313" key="7">
    <source>
        <dbReference type="Proteomes" id="UP000694888"/>
    </source>
</evidence>
<dbReference type="PANTHER" id="PTHR42973">
    <property type="entry name" value="BINDING OXIDOREDUCTASE, PUTATIVE (AFU_ORTHOLOGUE AFUA_1G17690)-RELATED"/>
    <property type="match status" value="1"/>
</dbReference>
<accession>A0ABM1VQK7</accession>
<dbReference type="Pfam" id="PF08031">
    <property type="entry name" value="BBE"/>
    <property type="match status" value="1"/>
</dbReference>
<organism evidence="7 8">
    <name type="scientific">Aplysia californica</name>
    <name type="common">California sea hare</name>
    <dbReference type="NCBI Taxonomy" id="6500"/>
    <lineage>
        <taxon>Eukaryota</taxon>
        <taxon>Metazoa</taxon>
        <taxon>Spiralia</taxon>
        <taxon>Lophotrochozoa</taxon>
        <taxon>Mollusca</taxon>
        <taxon>Gastropoda</taxon>
        <taxon>Heterobranchia</taxon>
        <taxon>Euthyneura</taxon>
        <taxon>Tectipleura</taxon>
        <taxon>Aplysiida</taxon>
        <taxon>Aplysioidea</taxon>
        <taxon>Aplysiidae</taxon>
        <taxon>Aplysia</taxon>
    </lineage>
</organism>
<evidence type="ECO:0000256" key="3">
    <source>
        <dbReference type="ARBA" id="ARBA00022630"/>
    </source>
</evidence>
<sequence length="365" mass="40701">MCTTVNTTTPTTNTTTHTINTTTYTNTATTNTTTMCTTEVDGRVRENCDTSLYWAIRGGGGGTWGVVISFTFRLHFAPQRVRRVISSWVLKAGEVDQFGRDTVKYVSEQLTNLCPRWGGYILLSGDYIPNTTYSHTLTAFMNHFGSDDDPCNSDIDGILSYNVSGNQLGKNEVKYPTFLGYELTAKDPDFTNTYIVNTFVQPEALREKASQEVFADIVLSLGKYGAGCVGVLIGGNMDKVLAGDTPVNPSFRSGIMSLSCGVNWDVTWVNESYYIDNALEFGKKIKEVGAGVYFNEPDEDLDNWKTEFWGSEDTYCKLDAIKRWVDPSNFLWCHNCVGSDLSRDCSPFYTFKHAIDYAFCSVTRL</sequence>
<comment type="cofactor">
    <cofactor evidence="1">
        <name>FAD</name>
        <dbReference type="ChEBI" id="CHEBI:57692"/>
    </cofactor>
</comment>
<dbReference type="GeneID" id="106011281"/>
<reference evidence="8" key="1">
    <citation type="submission" date="2025-08" db="UniProtKB">
        <authorList>
            <consortium name="RefSeq"/>
        </authorList>
    </citation>
    <scope>IDENTIFICATION</scope>
</reference>
<gene>
    <name evidence="8" type="primary">LOC106011281</name>
</gene>
<keyword evidence="4" id="KW-0274">FAD</keyword>
<dbReference type="InterPro" id="IPR016169">
    <property type="entry name" value="FAD-bd_PCMH_sub2"/>
</dbReference>
<name>A0ABM1VQK7_APLCA</name>
<proteinExistence type="inferred from homology"/>
<keyword evidence="5" id="KW-0560">Oxidoreductase</keyword>
<keyword evidence="7" id="KW-1185">Reference proteome</keyword>
<feature type="domain" description="Berberine/berberine-like" evidence="6">
    <location>
        <begin position="292"/>
        <end position="335"/>
    </location>
</feature>
<evidence type="ECO:0000259" key="6">
    <source>
        <dbReference type="Pfam" id="PF08031"/>
    </source>
</evidence>
<evidence type="ECO:0000256" key="4">
    <source>
        <dbReference type="ARBA" id="ARBA00022827"/>
    </source>
</evidence>
<evidence type="ECO:0000256" key="2">
    <source>
        <dbReference type="ARBA" id="ARBA00005466"/>
    </source>
</evidence>
<dbReference type="InterPro" id="IPR036318">
    <property type="entry name" value="FAD-bd_PCMH-like_sf"/>
</dbReference>
<dbReference type="Proteomes" id="UP000694888">
    <property type="component" value="Unplaced"/>
</dbReference>
<keyword evidence="3" id="KW-0285">Flavoprotein</keyword>
<evidence type="ECO:0000256" key="5">
    <source>
        <dbReference type="ARBA" id="ARBA00023002"/>
    </source>
</evidence>